<dbReference type="AlphaFoldDB" id="A0AAD7USK1"/>
<dbReference type="InterPro" id="IPR032675">
    <property type="entry name" value="LRR_dom_sf"/>
</dbReference>
<name>A0AAD7USK1_9FUNG</name>
<proteinExistence type="predicted"/>
<evidence type="ECO:0000313" key="1">
    <source>
        <dbReference type="EMBL" id="KAJ8651959.1"/>
    </source>
</evidence>
<keyword evidence="2" id="KW-1185">Reference proteome</keyword>
<dbReference type="Proteomes" id="UP001234581">
    <property type="component" value="Unassembled WGS sequence"/>
</dbReference>
<dbReference type="GeneID" id="83219793"/>
<accession>A0AAD7USK1</accession>
<evidence type="ECO:0000313" key="2">
    <source>
        <dbReference type="Proteomes" id="UP001234581"/>
    </source>
</evidence>
<organism evidence="1 2">
    <name type="scientific">Lichtheimia ornata</name>
    <dbReference type="NCBI Taxonomy" id="688661"/>
    <lineage>
        <taxon>Eukaryota</taxon>
        <taxon>Fungi</taxon>
        <taxon>Fungi incertae sedis</taxon>
        <taxon>Mucoromycota</taxon>
        <taxon>Mucoromycotina</taxon>
        <taxon>Mucoromycetes</taxon>
        <taxon>Mucorales</taxon>
        <taxon>Lichtheimiaceae</taxon>
        <taxon>Lichtheimia</taxon>
    </lineage>
</organism>
<reference evidence="1 2" key="1">
    <citation type="submission" date="2023-03" db="EMBL/GenBank/DDBJ databases">
        <title>Genome sequence of Lichtheimia ornata CBS 291.66.</title>
        <authorList>
            <person name="Mohabir J.T."/>
            <person name="Shea T.P."/>
            <person name="Kurbessoian T."/>
            <person name="Berby B."/>
            <person name="Fontaine J."/>
            <person name="Livny J."/>
            <person name="Gnirke A."/>
            <person name="Stajich J.E."/>
            <person name="Cuomo C.A."/>
        </authorList>
    </citation>
    <scope>NUCLEOTIDE SEQUENCE [LARGE SCALE GENOMIC DNA]</scope>
    <source>
        <strain evidence="1">CBS 291.66</strain>
    </source>
</reference>
<protein>
    <recommendedName>
        <fullName evidence="3">F-box domain-containing protein</fullName>
    </recommendedName>
</protein>
<dbReference type="EMBL" id="JARTCD010000127">
    <property type="protein sequence ID" value="KAJ8651959.1"/>
    <property type="molecule type" value="Genomic_DNA"/>
</dbReference>
<dbReference type="Gene3D" id="3.80.10.10">
    <property type="entry name" value="Ribonuclease Inhibitor"/>
    <property type="match status" value="1"/>
</dbReference>
<gene>
    <name evidence="1" type="ORF">O0I10_012448</name>
</gene>
<sequence>MQQLECDNLLSTLTAAMHLQRHDQVIDTSQLAVDDLKHQLVQLLYARSDSLIALNQLDTALEEAKMMALLDPASPIGPLREGLIDGYIEGSEDTVQIYLQALEIATSSTALPQQHNENKVDFIARLPCDIVVKVVSYLWNHTNIRVTPAFLHVSKLWRRAILQSTSFLVHRVTTSDSYGYAHNEVTDFASHTRKVVTRWELASDELLGKDELVNVAFLHFERQAFPGHDQLLYPCPYTQLSFVELQEQEEYGCRYTLDDVMELCPRLISLKWGGRALKKSSQTNRVYPQLKALDIKYDYAEPSDYSRELENLLPQLPSLVALSINAIPELEHLRIIDQYCPSLKCMKYCQYTSDFVRGWPSIGNDDDDLNRPGIQDLWIGEGIHQGRIQDVMNYLLQTSSTLKRLYYHHAHTPDYDSDQPVHVPPEATFPHLVDLSGVLGEDSSQMLFRTLISRSPCLERITMLEPYIFWDSSDVIDAMLRCEHLVAADIKMADHMQDTATLKQFLRHHLRLGTRSPLRSLAIALWTPDCEQHLLPLVTSLQMLKELDILLDLPEATLTRMVKNIKFRASSNRTRLQRLLITFSGAESLSEPHFIGLKDVRSLRYLEIKVIRMSTLTALSLLVCDQLVDIRFPSYRLDSYVITILRHKFPRLRNE</sequence>
<comment type="caution">
    <text evidence="1">The sequence shown here is derived from an EMBL/GenBank/DDBJ whole genome shotgun (WGS) entry which is preliminary data.</text>
</comment>
<evidence type="ECO:0008006" key="3">
    <source>
        <dbReference type="Google" id="ProtNLM"/>
    </source>
</evidence>
<dbReference type="RefSeq" id="XP_058336873.1">
    <property type="nucleotide sequence ID" value="XM_058492350.1"/>
</dbReference>